<proteinExistence type="predicted"/>
<organism evidence="1 2">
    <name type="scientific">Pseudolactococcus piscium</name>
    <dbReference type="NCBI Taxonomy" id="1364"/>
    <lineage>
        <taxon>Bacteria</taxon>
        <taxon>Bacillati</taxon>
        <taxon>Bacillota</taxon>
        <taxon>Bacilli</taxon>
        <taxon>Lactobacillales</taxon>
        <taxon>Streptococcaceae</taxon>
        <taxon>Pseudolactococcus</taxon>
    </lineage>
</organism>
<evidence type="ECO:0000313" key="1">
    <source>
        <dbReference type="EMBL" id="PCS03656.1"/>
    </source>
</evidence>
<reference evidence="1 2" key="1">
    <citation type="submission" date="2014-12" db="EMBL/GenBank/DDBJ databases">
        <title>Draft genome sequences of 10 type strains of Lactococcus.</title>
        <authorList>
            <person name="Sun Z."/>
            <person name="Zhong Z."/>
            <person name="Liu W."/>
            <person name="Zhang W."/>
            <person name="Zhang H."/>
        </authorList>
    </citation>
    <scope>NUCLEOTIDE SEQUENCE [LARGE SCALE GENOMIC DNA]</scope>
    <source>
        <strain evidence="1 2">DSM 6634</strain>
    </source>
</reference>
<evidence type="ECO:0000313" key="2">
    <source>
        <dbReference type="Proteomes" id="UP000218282"/>
    </source>
</evidence>
<comment type="caution">
    <text evidence="1">The sequence shown here is derived from an EMBL/GenBank/DDBJ whole genome shotgun (WGS) entry which is preliminary data.</text>
</comment>
<protein>
    <submittedName>
        <fullName evidence="1">Uncharacterized protein</fullName>
    </submittedName>
</protein>
<sequence>MTKFNQARAKQRADKVQDELFADTMDMISRERASIKLLDGKKGIAVQSANHAIKLVNEQLEREYDNMMKNTTSQEMMTLHEGIKTLIHGWQHSNEIDTELAKALHGPQNFSDYQDYIKHLVTLSRLETTVKVLGTFKP</sequence>
<gene>
    <name evidence="1" type="ORF">RU86_GL001803</name>
</gene>
<dbReference type="EMBL" id="JXJW01000045">
    <property type="protein sequence ID" value="PCS03656.1"/>
    <property type="molecule type" value="Genomic_DNA"/>
</dbReference>
<dbReference type="AlphaFoldDB" id="A0A2A5RTU9"/>
<name>A0A2A5RTU9_9LACT</name>
<keyword evidence="2" id="KW-1185">Reference proteome</keyword>
<dbReference type="Proteomes" id="UP000218282">
    <property type="component" value="Unassembled WGS sequence"/>
</dbReference>
<accession>A0A2A5RTU9</accession>
<dbReference type="RefSeq" id="WP_096815426.1">
    <property type="nucleotide sequence ID" value="NZ_JXJW01000045.1"/>
</dbReference>